<accession>A0A6M4AX06</accession>
<sequence>MMAAGTPSFDLADSTWLAHRYDRSSDRFLFRHVPQQLHSQGPFLTDELVGDRPGEWIERSALAEPARHLSGPVHFIFHSAFCGSTLLARGLDRPGLAMSLSEPVLLNDIVGIRRRAEMRGADIARLADDALHLLGRRWPDTHAVAIKPSNIVNGLIPAIMALRPESRAVLLHAPLRQFLSSVARKGLWCRLWVRELLEGLLREGAVQLGFEDRDYFRLTDLQVAAVGWLAQHAMFHRFAGQFGPAQMATLNSDLLTGRTAEVVEATGRLFALPMGAQVAAEVADGPAFTRHSKSGQRFSAADRAAERQAAEAAHGDEIDKVEHWAHAVADRAGIAMTLPHALVS</sequence>
<dbReference type="Gene3D" id="3.40.50.300">
    <property type="entry name" value="P-loop containing nucleotide triphosphate hydrolases"/>
    <property type="match status" value="1"/>
</dbReference>
<dbReference type="InterPro" id="IPR027417">
    <property type="entry name" value="P-loop_NTPase"/>
</dbReference>
<name>A0A6M4AX06_9SPHN</name>
<dbReference type="EMBL" id="CP053015">
    <property type="protein sequence ID" value="QJQ33614.1"/>
    <property type="molecule type" value="Genomic_DNA"/>
</dbReference>
<dbReference type="AlphaFoldDB" id="A0A6M4AX06"/>
<organism evidence="1 2">
    <name type="scientific">Sphingomonas lacunae</name>
    <dbReference type="NCBI Taxonomy" id="2698828"/>
    <lineage>
        <taxon>Bacteria</taxon>
        <taxon>Pseudomonadati</taxon>
        <taxon>Pseudomonadota</taxon>
        <taxon>Alphaproteobacteria</taxon>
        <taxon>Sphingomonadales</taxon>
        <taxon>Sphingomonadaceae</taxon>
        <taxon>Sphingomonas</taxon>
    </lineage>
</organism>
<dbReference type="KEGG" id="slan:GV829_06560"/>
<protein>
    <recommendedName>
        <fullName evidence="3">Sulfotransferase family protein</fullName>
    </recommendedName>
</protein>
<evidence type="ECO:0008006" key="3">
    <source>
        <dbReference type="Google" id="ProtNLM"/>
    </source>
</evidence>
<keyword evidence="2" id="KW-1185">Reference proteome</keyword>
<gene>
    <name evidence="1" type="ORF">GV829_06560</name>
</gene>
<proteinExistence type="predicted"/>
<dbReference type="Proteomes" id="UP000503018">
    <property type="component" value="Chromosome"/>
</dbReference>
<evidence type="ECO:0000313" key="1">
    <source>
        <dbReference type="EMBL" id="QJQ33614.1"/>
    </source>
</evidence>
<reference evidence="1 2" key="1">
    <citation type="submission" date="2020-01" db="EMBL/GenBank/DDBJ databases">
        <title>Sphingomonas sp. strain CSW-10.</title>
        <authorList>
            <person name="Chen W.-M."/>
        </authorList>
    </citation>
    <scope>NUCLEOTIDE SEQUENCE [LARGE SCALE GENOMIC DNA]</scope>
    <source>
        <strain evidence="1 2">CSW-10</strain>
    </source>
</reference>
<evidence type="ECO:0000313" key="2">
    <source>
        <dbReference type="Proteomes" id="UP000503018"/>
    </source>
</evidence>